<dbReference type="PANTHER" id="PTHR47333">
    <property type="entry name" value="VON WILLEBRAND FACTOR C AND EGF DOMAIN-CONTAINING PROTEIN"/>
    <property type="match status" value="1"/>
</dbReference>
<feature type="domain" description="TB" evidence="11">
    <location>
        <begin position="243"/>
        <end position="296"/>
    </location>
</feature>
<dbReference type="SUPFAM" id="SSF57581">
    <property type="entry name" value="TB module/8-cys domain"/>
    <property type="match status" value="2"/>
</dbReference>
<keyword evidence="3" id="KW-0272">Extracellular matrix</keyword>
<feature type="domain" description="EGF-like" evidence="10">
    <location>
        <begin position="673"/>
        <end position="709"/>
    </location>
</feature>
<dbReference type="Pfam" id="PF12661">
    <property type="entry name" value="hEGF"/>
    <property type="match status" value="1"/>
</dbReference>
<evidence type="ECO:0000256" key="7">
    <source>
        <dbReference type="ARBA" id="ARBA00023157"/>
    </source>
</evidence>
<dbReference type="FunFam" id="2.10.25.10:FF:000010">
    <property type="entry name" value="Pro-epidermal growth factor"/>
    <property type="match status" value="2"/>
</dbReference>
<dbReference type="FunFam" id="3.90.290.10:FF:000011">
    <property type="entry name" value="Fibrillin 2"/>
    <property type="match status" value="1"/>
</dbReference>
<dbReference type="InterPro" id="IPR018097">
    <property type="entry name" value="EGF_Ca-bd_CS"/>
</dbReference>
<dbReference type="SMART" id="SM00181">
    <property type="entry name" value="EGF"/>
    <property type="match status" value="18"/>
</dbReference>
<dbReference type="PROSITE" id="PS00010">
    <property type="entry name" value="ASX_HYDROXYL"/>
    <property type="match status" value="15"/>
</dbReference>
<dbReference type="FunFam" id="2.10.25.10:FF:000003">
    <property type="entry name" value="fibrillin-1 isoform X1"/>
    <property type="match status" value="5"/>
</dbReference>
<reference evidence="12" key="1">
    <citation type="submission" date="2025-08" db="UniProtKB">
        <authorList>
            <consortium name="Ensembl"/>
        </authorList>
    </citation>
    <scope>IDENTIFICATION</scope>
</reference>
<feature type="domain" description="EGF-like" evidence="10">
    <location>
        <begin position="157"/>
        <end position="196"/>
    </location>
</feature>
<dbReference type="PROSITE" id="PS50026">
    <property type="entry name" value="EGF_3"/>
    <property type="match status" value="12"/>
</dbReference>
<dbReference type="InterPro" id="IPR026823">
    <property type="entry name" value="cEGF"/>
</dbReference>
<comment type="caution">
    <text evidence="9">Lacks conserved residue(s) required for the propagation of feature annotation.</text>
</comment>
<feature type="domain" description="EGF-like" evidence="10">
    <location>
        <begin position="795"/>
        <end position="831"/>
    </location>
</feature>
<feature type="disulfide bond" evidence="9">
    <location>
        <begin position="79"/>
        <end position="89"/>
    </location>
</feature>
<dbReference type="InterPro" id="IPR017878">
    <property type="entry name" value="TB_dom"/>
</dbReference>
<dbReference type="Pfam" id="PF00683">
    <property type="entry name" value="TB"/>
    <property type="match status" value="2"/>
</dbReference>
<dbReference type="PANTHER" id="PTHR47333:SF5">
    <property type="entry name" value="FIBRILLIN-3"/>
    <property type="match status" value="1"/>
</dbReference>
<evidence type="ECO:0000256" key="9">
    <source>
        <dbReference type="PROSITE-ProRule" id="PRU00076"/>
    </source>
</evidence>
<dbReference type="InterPro" id="IPR013032">
    <property type="entry name" value="EGF-like_CS"/>
</dbReference>
<proteinExistence type="predicted"/>
<dbReference type="SMART" id="SM00179">
    <property type="entry name" value="EGF_CA"/>
    <property type="match status" value="18"/>
</dbReference>
<dbReference type="InterPro" id="IPR009030">
    <property type="entry name" value="Growth_fac_rcpt_cys_sf"/>
</dbReference>
<evidence type="ECO:0000313" key="12">
    <source>
        <dbReference type="Ensembl" id="ENSEBUP00000022059.1"/>
    </source>
</evidence>
<keyword evidence="4 9" id="KW-0245">EGF-like domain</keyword>
<comment type="subcellular location">
    <subcellularLocation>
        <location evidence="1">Secreted</location>
        <location evidence="1">Extracellular space</location>
        <location evidence="1">Extracellular matrix</location>
    </subcellularLocation>
</comment>
<organism evidence="12 13">
    <name type="scientific">Eptatretus burgeri</name>
    <name type="common">Inshore hagfish</name>
    <dbReference type="NCBI Taxonomy" id="7764"/>
    <lineage>
        <taxon>Eukaryota</taxon>
        <taxon>Metazoa</taxon>
        <taxon>Chordata</taxon>
        <taxon>Craniata</taxon>
        <taxon>Vertebrata</taxon>
        <taxon>Cyclostomata</taxon>
        <taxon>Myxini</taxon>
        <taxon>Myxiniformes</taxon>
        <taxon>Myxinidae</taxon>
        <taxon>Eptatretinae</taxon>
        <taxon>Eptatretus</taxon>
    </lineage>
</organism>
<feature type="domain" description="TB" evidence="11">
    <location>
        <begin position="525"/>
        <end position="578"/>
    </location>
</feature>
<feature type="domain" description="EGF-like" evidence="10">
    <location>
        <begin position="479"/>
        <end position="520"/>
    </location>
</feature>
<dbReference type="SUPFAM" id="SSF57184">
    <property type="entry name" value="Growth factor receptor domain"/>
    <property type="match status" value="4"/>
</dbReference>
<dbReference type="FunFam" id="2.10.25.10:FF:000159">
    <property type="entry name" value="Fibrillin 2"/>
    <property type="match status" value="1"/>
</dbReference>
<feature type="domain" description="EGF-like" evidence="10">
    <location>
        <begin position="354"/>
        <end position="393"/>
    </location>
</feature>
<dbReference type="InterPro" id="IPR036773">
    <property type="entry name" value="TB_dom_sf"/>
</dbReference>
<evidence type="ECO:0000256" key="1">
    <source>
        <dbReference type="ARBA" id="ARBA00004498"/>
    </source>
</evidence>
<dbReference type="PROSITE" id="PS51364">
    <property type="entry name" value="TB"/>
    <property type="match status" value="2"/>
</dbReference>
<feature type="domain" description="EGF-like" evidence="10">
    <location>
        <begin position="75"/>
        <end position="113"/>
    </location>
</feature>
<keyword evidence="5" id="KW-0732">Signal</keyword>
<feature type="domain" description="EGF-like" evidence="10">
    <location>
        <begin position="312"/>
        <end position="349"/>
    </location>
</feature>
<evidence type="ECO:0000256" key="3">
    <source>
        <dbReference type="ARBA" id="ARBA00022530"/>
    </source>
</evidence>
<dbReference type="InterPro" id="IPR000742">
    <property type="entry name" value="EGF"/>
</dbReference>
<dbReference type="FunFam" id="2.10.25.10:FF:000044">
    <property type="entry name" value="Fibrillin 2"/>
    <property type="match status" value="1"/>
</dbReference>
<keyword evidence="2" id="KW-0964">Secreted</keyword>
<dbReference type="FunFam" id="2.10.25.10:FF:000014">
    <property type="entry name" value="Latent-transforming growth factor beta-binding protein 3"/>
    <property type="match status" value="1"/>
</dbReference>
<dbReference type="GO" id="GO:0005509">
    <property type="term" value="F:calcium ion binding"/>
    <property type="evidence" value="ECO:0007669"/>
    <property type="project" value="InterPro"/>
</dbReference>
<keyword evidence="13" id="KW-1185">Reference proteome</keyword>
<evidence type="ECO:0000256" key="8">
    <source>
        <dbReference type="ARBA" id="ARBA00023180"/>
    </source>
</evidence>
<dbReference type="InterPro" id="IPR000152">
    <property type="entry name" value="EGF-type_Asp/Asn_hydroxyl_site"/>
</dbReference>
<dbReference type="Pfam" id="PF12662">
    <property type="entry name" value="cEGF"/>
    <property type="match status" value="1"/>
</dbReference>
<feature type="domain" description="EGF-like" evidence="10">
    <location>
        <begin position="590"/>
        <end position="627"/>
    </location>
</feature>
<dbReference type="InterPro" id="IPR001881">
    <property type="entry name" value="EGF-like_Ca-bd_dom"/>
</dbReference>
<evidence type="ECO:0000256" key="4">
    <source>
        <dbReference type="ARBA" id="ARBA00022536"/>
    </source>
</evidence>
<keyword evidence="8" id="KW-0325">Glycoprotein</keyword>
<name>A0A8C4QXI1_EPTBU</name>
<dbReference type="CDD" id="cd00054">
    <property type="entry name" value="EGF_CA"/>
    <property type="match status" value="9"/>
</dbReference>
<evidence type="ECO:0008006" key="14">
    <source>
        <dbReference type="Google" id="ProtNLM"/>
    </source>
</evidence>
<accession>A0A8C4QXI1</accession>
<feature type="domain" description="EGF-like" evidence="10">
    <location>
        <begin position="114"/>
        <end position="156"/>
    </location>
</feature>
<dbReference type="Ensembl" id="ENSEBUT00000022635.1">
    <property type="protein sequence ID" value="ENSEBUP00000022059.1"/>
    <property type="gene ID" value="ENSEBUG00000013590.1"/>
</dbReference>
<dbReference type="PROSITE" id="PS51257">
    <property type="entry name" value="PROKAR_LIPOPROTEIN"/>
    <property type="match status" value="1"/>
</dbReference>
<dbReference type="InterPro" id="IPR052080">
    <property type="entry name" value="vWF_C/EGF_Fibrillin"/>
</dbReference>
<dbReference type="InterPro" id="IPR049883">
    <property type="entry name" value="NOTCH1_EGF-like"/>
</dbReference>
<feature type="domain" description="EGF-like" evidence="10">
    <location>
        <begin position="197"/>
        <end position="238"/>
    </location>
</feature>
<dbReference type="Proteomes" id="UP000694388">
    <property type="component" value="Unplaced"/>
</dbReference>
<keyword evidence="6" id="KW-0677">Repeat</keyword>
<dbReference type="FunFam" id="2.10.25.10:FF:000017">
    <property type="entry name" value="latent-transforming growth factor beta-binding protein 4 isoform X1"/>
    <property type="match status" value="1"/>
</dbReference>
<dbReference type="FunFam" id="2.10.25.10:FF:000023">
    <property type="entry name" value="Fibrillin 2"/>
    <property type="match status" value="2"/>
</dbReference>
<protein>
    <recommendedName>
        <fullName evidence="14">Fibrillin-2</fullName>
    </recommendedName>
</protein>
<dbReference type="AlphaFoldDB" id="A0A8C4QXI1"/>
<evidence type="ECO:0000259" key="10">
    <source>
        <dbReference type="PROSITE" id="PS50026"/>
    </source>
</evidence>
<dbReference type="OMA" id="CCCNIGR"/>
<dbReference type="PROSITE" id="PS01187">
    <property type="entry name" value="EGF_CA"/>
    <property type="match status" value="7"/>
</dbReference>
<dbReference type="PROSITE" id="PS01186">
    <property type="entry name" value="EGF_2"/>
    <property type="match status" value="10"/>
</dbReference>
<evidence type="ECO:0000256" key="2">
    <source>
        <dbReference type="ARBA" id="ARBA00022525"/>
    </source>
</evidence>
<evidence type="ECO:0000313" key="13">
    <source>
        <dbReference type="Proteomes" id="UP000694388"/>
    </source>
</evidence>
<evidence type="ECO:0000259" key="11">
    <source>
        <dbReference type="PROSITE" id="PS51364"/>
    </source>
</evidence>
<keyword evidence="7 9" id="KW-1015">Disulfide bond</keyword>
<dbReference type="GeneTree" id="ENSGT00950000183158"/>
<feature type="domain" description="EGF-like" evidence="10">
    <location>
        <begin position="712"/>
        <end position="754"/>
    </location>
</feature>
<dbReference type="Gene3D" id="2.10.25.10">
    <property type="entry name" value="Laminin"/>
    <property type="match status" value="18"/>
</dbReference>
<dbReference type="SUPFAM" id="SSF57196">
    <property type="entry name" value="EGF/Laminin"/>
    <property type="match status" value="7"/>
</dbReference>
<dbReference type="Gene3D" id="3.90.290.10">
    <property type="entry name" value="TGF-beta binding (TB) domain"/>
    <property type="match status" value="2"/>
</dbReference>
<dbReference type="FunFam" id="2.10.25.10:FF:000087">
    <property type="entry name" value="Fibrillin 2"/>
    <property type="match status" value="1"/>
</dbReference>
<dbReference type="Pfam" id="PF07645">
    <property type="entry name" value="EGF_CA"/>
    <property type="match status" value="16"/>
</dbReference>
<sequence>MCRLNEVCTNTAGSYSCQCKQGYKRSPFGVCIDRQECLEKPNICSPGRCKDIEGGYLCICPKGYKPTPDKTMCIDDDECERNPCGNGTCRNIVGSFNCLCYPGFEVSDNNDCVDKDECTSLAARICRFGSCINTVGGFQCICEEGYQLTADEKNCRDINECNQLPPKCSPGTCQNTDGSFKCKCPLGYRIVGQTCEEIDECSEEEDLCLNGRCYNVPGTFNCECLPGYTLSGNGRKCIDQRIGYCFSEFKNGVCSKPKPFNTTKSMCCCTMMPGKAWGKPCEPCPTPDEEAFRLVCPHGPGMVDGPDGDRIDPDECLFNPNICTNGRCINTDGSFRCECSTGFNLAESGYECLDFDECTTGNPCGNGTCKNVAGGFECVCDAGFEPGPMMMCEDINECYQNPLLCAFRCVNILGSYKCTCPNGYILREDGRMCKDLDECEEGLDTCASRGMVCKNLIGTFMCICGPGFVIRPDGAGCVDENECRTKHGICENGRCINLEGSYKCECSNGFTEGADEKECIDGRAGFCFVEVIQNLCQMASSNQHNVTKSECCCDGGRGWGPQCDLCPLPGIPRYRKLCPHGPGFTTFNIDIDECFVIPNLCRYGTCINTKGSYYCNCASGYTTDIARTACVDLDECVISPKPCNFICKNTDGSYQCACPRGYIMQEDGRTCRDLDECSSKQHNCQFLCVNTIGGFTCKCPPGFTQHHTACIDNNECIAQPNLCGSKGICQNSPGSFSCECEKGFLLDSTRQNCEDIDECQGNHRCQHGCQNMMGGFRCGCPQGYLQHFQWNQCVDENECAGSQVCGSASCYNTLGSFKCSCPSGYNYNQFAGSCNDVNECSSSKAPCSFGCSNTEGGYLCGCPHGHYRAGQGHCVSGVGLEQPSPNHMDQDYLPLSGPEPSHGNLLSSEACFDCKINGQDKPGQRHRREAKEHQTTEIYMNNSLEAVSSLDIKRPIEMHLNVSKLHDGSHVLHLIPALTALDGHVRYAITSGNQDGCFSLAWHDGAASLRIIKAKAEASRPGSQQLELAAAPAYHGPALRRLHAAHERDYLEGELGRKLRLKLLVHLH</sequence>
<evidence type="ECO:0000256" key="6">
    <source>
        <dbReference type="ARBA" id="ARBA00022737"/>
    </source>
</evidence>
<feature type="domain" description="EGF-like" evidence="10">
    <location>
        <begin position="632"/>
        <end position="672"/>
    </location>
</feature>
<reference evidence="12" key="2">
    <citation type="submission" date="2025-09" db="UniProtKB">
        <authorList>
            <consortium name="Ensembl"/>
        </authorList>
    </citation>
    <scope>IDENTIFICATION</scope>
</reference>
<evidence type="ECO:0000256" key="5">
    <source>
        <dbReference type="ARBA" id="ARBA00022729"/>
    </source>
</evidence>